<dbReference type="EMBL" id="JAIXNE010000001">
    <property type="protein sequence ID" value="MCA6073553.1"/>
    <property type="molecule type" value="Genomic_DNA"/>
</dbReference>
<dbReference type="InterPro" id="IPR025857">
    <property type="entry name" value="MacB_PCD"/>
</dbReference>
<feature type="transmembrane region" description="Helical" evidence="6">
    <location>
        <begin position="777"/>
        <end position="800"/>
    </location>
</feature>
<keyword evidence="10" id="KW-1185">Reference proteome</keyword>
<sequence length="850" mass="95069">MDYIIRIKKEKKSLWKDSWAWKMAWRDARHNFGRLLLFITSVIIGIAALVSINSFNENLQQNINDQAKELLGADYEVSASEPLNQEVSAYLDSIGEEQSEEITMASMARFMTSTPGTRLVRLVAMSGDFPFYGKLETLPAGAMEKVKSGKFVIMDRNLATQYDVSSEDSIAIGNVVFKMAGEVIQIPNGGGLQSTFTPSVYFSMDWLDSTGLVQFGSRVTYKKYVKAGDVVVTREQLRAKVRKFGYSYETVESRREDLGEGFTNLYRFFNLLAFVALILGGIGVASSVSIYMKEKRESVAVLRCLGASGWQTFHIFMIQAVVLGLIGSIIGVLFGVFIQYVLPLLLQDFIPLELKIGIAWNAVLEGLLLGLGISLLFSMLPLLDVRFIPPLSVLRTSFEPVRRFSKSRWLVIILVLLFPLLFASYQTQSLMLGVSFFAGLLVAFVVLYLMARLIVWLAKKVFPDNGPFILKQSLANLFRPNNQTFILMVVIGLGVFLITTLNIIQNSLLNQVEFVGRENQSNTILFDIQRDQVEGVVELTKDNELDIIQLVPIVTCRLKEVKGKTIKEIQADTTDGISNWAVTREYRVTYRDSLTRSEKLLDGQLQHVADDSVFVTISEGMQDNLEVGIGDSLVFDVQGVPFKVYISGIREVDWPEDPPNFIFVFPTSILEEAPQIFVLTTRIDDEVVANKYQRELVTAYPNVSLIDIRLILSTIDDFFSKVSFVIQFMALFSIATGLIVLAGAVVNSKFTRLKENALLRTIGASGKQITGMTLLEYVYLGVLAGVTGMLLSLVAGFLLAKFFFEIVFSPDIPGLFYILIGVVSLTVIVGWWNTREVIRNSPLAVLRRET</sequence>
<keyword evidence="3 6" id="KW-0812">Transmembrane</keyword>
<feature type="domain" description="ABC3 transporter permease C-terminal" evidence="7">
    <location>
        <begin position="728"/>
        <end position="842"/>
    </location>
</feature>
<feature type="transmembrane region" description="Helical" evidence="6">
    <location>
        <begin position="431"/>
        <end position="451"/>
    </location>
</feature>
<comment type="subcellular location">
    <subcellularLocation>
        <location evidence="1">Cell membrane</location>
        <topology evidence="1">Multi-pass membrane protein</topology>
    </subcellularLocation>
</comment>
<gene>
    <name evidence="9" type="ORF">LDX50_01680</name>
</gene>
<dbReference type="PANTHER" id="PTHR30287:SF1">
    <property type="entry name" value="INNER MEMBRANE PROTEIN"/>
    <property type="match status" value="1"/>
</dbReference>
<feature type="transmembrane region" description="Helical" evidence="6">
    <location>
        <begin position="313"/>
        <end position="342"/>
    </location>
</feature>
<dbReference type="InterPro" id="IPR038766">
    <property type="entry name" value="Membrane_comp_ABC_pdt"/>
</dbReference>
<feature type="domain" description="ABC3 transporter permease C-terminal" evidence="7">
    <location>
        <begin position="271"/>
        <end position="390"/>
    </location>
</feature>
<evidence type="ECO:0000313" key="9">
    <source>
        <dbReference type="EMBL" id="MCA6073553.1"/>
    </source>
</evidence>
<feature type="domain" description="MacB-like periplasmic core" evidence="8">
    <location>
        <begin position="36"/>
        <end position="241"/>
    </location>
</feature>
<dbReference type="InterPro" id="IPR003838">
    <property type="entry name" value="ABC3_permease_C"/>
</dbReference>
<comment type="caution">
    <text evidence="9">The sequence shown here is derived from an EMBL/GenBank/DDBJ whole genome shotgun (WGS) entry which is preliminary data.</text>
</comment>
<evidence type="ECO:0000256" key="2">
    <source>
        <dbReference type="ARBA" id="ARBA00022475"/>
    </source>
</evidence>
<feature type="transmembrane region" description="Helical" evidence="6">
    <location>
        <begin position="724"/>
        <end position="746"/>
    </location>
</feature>
<feature type="transmembrane region" description="Helical" evidence="6">
    <location>
        <begin position="409"/>
        <end position="425"/>
    </location>
</feature>
<dbReference type="Pfam" id="PF12704">
    <property type="entry name" value="MacB_PCD"/>
    <property type="match status" value="1"/>
</dbReference>
<keyword evidence="2" id="KW-1003">Cell membrane</keyword>
<evidence type="ECO:0000256" key="5">
    <source>
        <dbReference type="ARBA" id="ARBA00023136"/>
    </source>
</evidence>
<proteinExistence type="predicted"/>
<name>A0A9X1HMH9_9BACT</name>
<evidence type="ECO:0000256" key="3">
    <source>
        <dbReference type="ARBA" id="ARBA00022692"/>
    </source>
</evidence>
<dbReference type="Pfam" id="PF02687">
    <property type="entry name" value="FtsX"/>
    <property type="match status" value="2"/>
</dbReference>
<evidence type="ECO:0000259" key="7">
    <source>
        <dbReference type="Pfam" id="PF02687"/>
    </source>
</evidence>
<evidence type="ECO:0000256" key="1">
    <source>
        <dbReference type="ARBA" id="ARBA00004651"/>
    </source>
</evidence>
<evidence type="ECO:0000259" key="8">
    <source>
        <dbReference type="Pfam" id="PF12704"/>
    </source>
</evidence>
<dbReference type="AlphaFoldDB" id="A0A9X1HMH9"/>
<keyword evidence="4 6" id="KW-1133">Transmembrane helix</keyword>
<protein>
    <submittedName>
        <fullName evidence="9">FtsX-like permease family protein</fullName>
    </submittedName>
</protein>
<feature type="transmembrane region" description="Helical" evidence="6">
    <location>
        <begin position="268"/>
        <end position="292"/>
    </location>
</feature>
<organism evidence="9 10">
    <name type="scientific">Fulvivirga sedimenti</name>
    <dbReference type="NCBI Taxonomy" id="2879465"/>
    <lineage>
        <taxon>Bacteria</taxon>
        <taxon>Pseudomonadati</taxon>
        <taxon>Bacteroidota</taxon>
        <taxon>Cytophagia</taxon>
        <taxon>Cytophagales</taxon>
        <taxon>Fulvivirgaceae</taxon>
        <taxon>Fulvivirga</taxon>
    </lineage>
</organism>
<evidence type="ECO:0000313" key="10">
    <source>
        <dbReference type="Proteomes" id="UP001139409"/>
    </source>
</evidence>
<feature type="transmembrane region" description="Helical" evidence="6">
    <location>
        <begin position="32"/>
        <end position="52"/>
    </location>
</feature>
<evidence type="ECO:0000256" key="6">
    <source>
        <dbReference type="SAM" id="Phobius"/>
    </source>
</evidence>
<dbReference type="Proteomes" id="UP001139409">
    <property type="component" value="Unassembled WGS sequence"/>
</dbReference>
<dbReference type="PANTHER" id="PTHR30287">
    <property type="entry name" value="MEMBRANE COMPONENT OF PREDICTED ABC SUPERFAMILY METABOLITE UPTAKE TRANSPORTER"/>
    <property type="match status" value="1"/>
</dbReference>
<feature type="transmembrane region" description="Helical" evidence="6">
    <location>
        <begin position="362"/>
        <end position="388"/>
    </location>
</feature>
<evidence type="ECO:0000256" key="4">
    <source>
        <dbReference type="ARBA" id="ARBA00022989"/>
    </source>
</evidence>
<dbReference type="RefSeq" id="WP_225696668.1">
    <property type="nucleotide sequence ID" value="NZ_JAIXNE010000001.1"/>
</dbReference>
<feature type="transmembrane region" description="Helical" evidence="6">
    <location>
        <begin position="485"/>
        <end position="504"/>
    </location>
</feature>
<feature type="transmembrane region" description="Helical" evidence="6">
    <location>
        <begin position="812"/>
        <end position="832"/>
    </location>
</feature>
<reference evidence="9" key="1">
    <citation type="submission" date="2021-09" db="EMBL/GenBank/DDBJ databases">
        <title>Fulvivirga sp. isolated from coastal sediment.</title>
        <authorList>
            <person name="Yu H."/>
        </authorList>
    </citation>
    <scope>NUCLEOTIDE SEQUENCE</scope>
    <source>
        <strain evidence="9">1062</strain>
    </source>
</reference>
<dbReference type="GO" id="GO:0005886">
    <property type="term" value="C:plasma membrane"/>
    <property type="evidence" value="ECO:0007669"/>
    <property type="project" value="UniProtKB-SubCell"/>
</dbReference>
<accession>A0A9X1HMH9</accession>
<keyword evidence="5 6" id="KW-0472">Membrane</keyword>